<dbReference type="EMBL" id="JBAHYK010000443">
    <property type="protein sequence ID" value="KAL0573976.1"/>
    <property type="molecule type" value="Genomic_DNA"/>
</dbReference>
<feature type="region of interest" description="Disordered" evidence="1">
    <location>
        <begin position="1"/>
        <end position="28"/>
    </location>
</feature>
<feature type="compositionally biased region" description="Pro residues" evidence="1">
    <location>
        <begin position="302"/>
        <end position="311"/>
    </location>
</feature>
<organism evidence="2 3">
    <name type="scientific">Marasmius crinis-equi</name>
    <dbReference type="NCBI Taxonomy" id="585013"/>
    <lineage>
        <taxon>Eukaryota</taxon>
        <taxon>Fungi</taxon>
        <taxon>Dikarya</taxon>
        <taxon>Basidiomycota</taxon>
        <taxon>Agaricomycotina</taxon>
        <taxon>Agaricomycetes</taxon>
        <taxon>Agaricomycetidae</taxon>
        <taxon>Agaricales</taxon>
        <taxon>Marasmiineae</taxon>
        <taxon>Marasmiaceae</taxon>
        <taxon>Marasmius</taxon>
    </lineage>
</organism>
<feature type="compositionally biased region" description="Basic and acidic residues" evidence="1">
    <location>
        <begin position="164"/>
        <end position="179"/>
    </location>
</feature>
<reference evidence="2 3" key="1">
    <citation type="submission" date="2024-02" db="EMBL/GenBank/DDBJ databases">
        <title>A draft genome for the cacao thread blight pathogen Marasmius crinis-equi.</title>
        <authorList>
            <person name="Cohen S.P."/>
            <person name="Baruah I.K."/>
            <person name="Amoako-Attah I."/>
            <person name="Bukari Y."/>
            <person name="Meinhardt L.W."/>
            <person name="Bailey B.A."/>
        </authorList>
    </citation>
    <scope>NUCLEOTIDE SEQUENCE [LARGE SCALE GENOMIC DNA]</scope>
    <source>
        <strain evidence="2 3">GH-76</strain>
    </source>
</reference>
<evidence type="ECO:0008006" key="4">
    <source>
        <dbReference type="Google" id="ProtNLM"/>
    </source>
</evidence>
<accession>A0ABR3FFB0</accession>
<feature type="compositionally biased region" description="Polar residues" evidence="1">
    <location>
        <begin position="387"/>
        <end position="397"/>
    </location>
</feature>
<sequence>MSRPVRSPARSSPPVRTGTNSRKPGPHMCRWGFCTQTCESVADRMKHMLEHVRKAQPERLGDLEMRRRVEEGIGDSFSSGIITGSFPLSSELERRINESQDSAGAASLPSPPVTLTPELSPSHPHIPYNDHLERSYRSPSPTADPLPESESPFLFNQEGSYDELFDHPPEDDLFDHPAEDDPNSDWTSGIRTPTFADLSSSLAGSPVQQVYDPPSPSLSALIDGPAESRTKRKSPHDGFDEEEEDEAEGKQDEGGQSQDQSSISSSESRQQVEDQLTQSLELEEDEVHDRRPNSNDVSIPTPSDPAIPEPAPFESSSNAPHSPDAPRKSLYPEPRVPHPYTVPQIPAPQFQKQSWYMPAKRIRSRGQRSSGARSSSVQSPVDDHFSICQSQAQTQAYDSDPFMLMSQAPYDSQAYGD</sequence>
<proteinExistence type="predicted"/>
<protein>
    <recommendedName>
        <fullName evidence="4">C2H2-type domain-containing protein</fullName>
    </recommendedName>
</protein>
<evidence type="ECO:0000313" key="2">
    <source>
        <dbReference type="EMBL" id="KAL0573976.1"/>
    </source>
</evidence>
<feature type="compositionally biased region" description="Low complexity" evidence="1">
    <location>
        <begin position="1"/>
        <end position="16"/>
    </location>
</feature>
<feature type="compositionally biased region" description="Low complexity" evidence="1">
    <location>
        <begin position="254"/>
        <end position="269"/>
    </location>
</feature>
<dbReference type="Proteomes" id="UP001465976">
    <property type="component" value="Unassembled WGS sequence"/>
</dbReference>
<comment type="caution">
    <text evidence="2">The sequence shown here is derived from an EMBL/GenBank/DDBJ whole genome shotgun (WGS) entry which is preliminary data.</text>
</comment>
<gene>
    <name evidence="2" type="ORF">V5O48_007991</name>
</gene>
<evidence type="ECO:0000313" key="3">
    <source>
        <dbReference type="Proteomes" id="UP001465976"/>
    </source>
</evidence>
<keyword evidence="3" id="KW-1185">Reference proteome</keyword>
<name>A0ABR3FFB0_9AGAR</name>
<feature type="region of interest" description="Disordered" evidence="1">
    <location>
        <begin position="95"/>
        <end position="400"/>
    </location>
</feature>
<evidence type="ECO:0000256" key="1">
    <source>
        <dbReference type="SAM" id="MobiDB-lite"/>
    </source>
</evidence>
<feature type="compositionally biased region" description="Polar residues" evidence="1">
    <location>
        <begin position="184"/>
        <end position="208"/>
    </location>
</feature>
<feature type="compositionally biased region" description="Low complexity" evidence="1">
    <location>
        <begin position="367"/>
        <end position="379"/>
    </location>
</feature>